<dbReference type="Gene3D" id="3.10.450.50">
    <property type="match status" value="1"/>
</dbReference>
<dbReference type="Pfam" id="PF02810">
    <property type="entry name" value="SEC-C"/>
    <property type="match status" value="1"/>
</dbReference>
<accession>A0A1M6GZC5</accession>
<organism evidence="1 2">
    <name type="scientific">Propionispora hippei DSM 15287</name>
    <dbReference type="NCBI Taxonomy" id="1123003"/>
    <lineage>
        <taxon>Bacteria</taxon>
        <taxon>Bacillati</taxon>
        <taxon>Bacillota</taxon>
        <taxon>Negativicutes</taxon>
        <taxon>Selenomonadales</taxon>
        <taxon>Sporomusaceae</taxon>
        <taxon>Propionispora</taxon>
    </lineage>
</organism>
<name>A0A1M6GZC5_9FIRM</name>
<protein>
    <submittedName>
        <fullName evidence="1">SEC-C motif-containing protein</fullName>
    </submittedName>
</protein>
<reference evidence="1 2" key="1">
    <citation type="submission" date="2016-11" db="EMBL/GenBank/DDBJ databases">
        <authorList>
            <person name="Varghese N."/>
            <person name="Submissions S."/>
        </authorList>
    </citation>
    <scope>NUCLEOTIDE SEQUENCE [LARGE SCALE GENOMIC DNA]</scope>
    <source>
        <strain evidence="1 2">DSM 15287</strain>
    </source>
</reference>
<gene>
    <name evidence="1" type="ORF">SAMN02745170_01831</name>
</gene>
<dbReference type="Proteomes" id="UP000322917">
    <property type="component" value="Unassembled WGS sequence"/>
</dbReference>
<dbReference type="AlphaFoldDB" id="A0A1M6GZC5"/>
<dbReference type="OrthoDB" id="6399948at2"/>
<keyword evidence="2" id="KW-1185">Reference proteome</keyword>
<proteinExistence type="predicted"/>
<evidence type="ECO:0000313" key="1">
    <source>
        <dbReference type="EMBL" id="SHJ15282.1"/>
    </source>
</evidence>
<sequence length="261" mass="29725">MSDVIKKNKPCPCGSGKKYKNCCASKKTRLDGIVFKIDKVVKSIRIGPNNEIFLFDRDKKVIEPVWTNFRRSYERHNKSEKTLTEVPLRTPKFLFNEVDHLCQYNILFALDANTKIHNERKISAATFIQCILEKQIDSVLASYQIVHQHYWLDLEENAEKIALCDLVHNINIREGNKVLVGIVTDCDYGNLSKLNAGEIPILGDIYLPANIKLIYASSDTGKEALSNQLVSECDKESNIIIADIINNFSHYELSQTVDMSE</sequence>
<dbReference type="EMBL" id="FQZD01000013">
    <property type="protein sequence ID" value="SHJ15282.1"/>
    <property type="molecule type" value="Genomic_DNA"/>
</dbReference>
<dbReference type="RefSeq" id="WP_149734606.1">
    <property type="nucleotide sequence ID" value="NZ_FQZD01000013.1"/>
</dbReference>
<dbReference type="SUPFAM" id="SSF103642">
    <property type="entry name" value="Sec-C motif"/>
    <property type="match status" value="1"/>
</dbReference>
<evidence type="ECO:0000313" key="2">
    <source>
        <dbReference type="Proteomes" id="UP000322917"/>
    </source>
</evidence>
<dbReference type="InterPro" id="IPR004027">
    <property type="entry name" value="SEC_C_motif"/>
</dbReference>